<feature type="region of interest" description="Disordered" evidence="1">
    <location>
        <begin position="93"/>
        <end position="116"/>
    </location>
</feature>
<name>A0A1H7ZEJ4_STRJI</name>
<accession>A0A1H7ZEJ4</accession>
<protein>
    <submittedName>
        <fullName evidence="2">Uncharacterized protein</fullName>
    </submittedName>
</protein>
<organism evidence="2 3">
    <name type="scientific">Streptacidiphilus jiangxiensis</name>
    <dbReference type="NCBI Taxonomy" id="235985"/>
    <lineage>
        <taxon>Bacteria</taxon>
        <taxon>Bacillati</taxon>
        <taxon>Actinomycetota</taxon>
        <taxon>Actinomycetes</taxon>
        <taxon>Kitasatosporales</taxon>
        <taxon>Streptomycetaceae</taxon>
        <taxon>Streptacidiphilus</taxon>
    </lineage>
</organism>
<feature type="region of interest" description="Disordered" evidence="1">
    <location>
        <begin position="50"/>
        <end position="72"/>
    </location>
</feature>
<dbReference type="OrthoDB" id="9975033at2"/>
<sequence>MAVHMALTGNAEAVRAVVAAVAGSFTTTERQVPKAPGMLHTRIYDVDAASGGTDRPGKALAPAGSGSVHVTLTGDAEDTGRLTRWIAGTFRSEGPSVSAEGRMSFDVHADEASPGG</sequence>
<dbReference type="AlphaFoldDB" id="A0A1H7ZEJ4"/>
<keyword evidence="3" id="KW-1185">Reference proteome</keyword>
<dbReference type="EMBL" id="FOAZ01000034">
    <property type="protein sequence ID" value="SEM55958.1"/>
    <property type="molecule type" value="Genomic_DNA"/>
</dbReference>
<proteinExistence type="predicted"/>
<evidence type="ECO:0000256" key="1">
    <source>
        <dbReference type="SAM" id="MobiDB-lite"/>
    </source>
</evidence>
<feature type="compositionally biased region" description="Basic and acidic residues" evidence="1">
    <location>
        <begin position="103"/>
        <end position="116"/>
    </location>
</feature>
<dbReference type="Proteomes" id="UP000183015">
    <property type="component" value="Unassembled WGS sequence"/>
</dbReference>
<gene>
    <name evidence="2" type="ORF">SAMN05414137_13424</name>
</gene>
<dbReference type="STRING" id="235985.SAMN05414137_13424"/>
<reference evidence="3" key="1">
    <citation type="submission" date="2016-10" db="EMBL/GenBank/DDBJ databases">
        <authorList>
            <person name="Varghese N."/>
        </authorList>
    </citation>
    <scope>NUCLEOTIDE SEQUENCE [LARGE SCALE GENOMIC DNA]</scope>
    <source>
        <strain evidence="3">DSM 45096 / BCRC 16803 / CGMCC 4.1857 / CIP 109030 / JCM 12277 / KCTC 19219 / NBRC 100920 / 33214</strain>
    </source>
</reference>
<dbReference type="RefSeq" id="WP_042442607.1">
    <property type="nucleotide sequence ID" value="NZ_BBPN01000003.1"/>
</dbReference>
<evidence type="ECO:0000313" key="3">
    <source>
        <dbReference type="Proteomes" id="UP000183015"/>
    </source>
</evidence>
<evidence type="ECO:0000313" key="2">
    <source>
        <dbReference type="EMBL" id="SEM55958.1"/>
    </source>
</evidence>